<keyword evidence="7" id="KW-1185">Reference proteome</keyword>
<dbReference type="SUPFAM" id="SSF49842">
    <property type="entry name" value="TNF-like"/>
    <property type="match status" value="1"/>
</dbReference>
<accession>A0AAY5L0M7</accession>
<keyword evidence="3 4" id="KW-0732">Signal</keyword>
<proteinExistence type="predicted"/>
<dbReference type="InterPro" id="IPR050822">
    <property type="entry name" value="Cerebellin_Synaptic_Org"/>
</dbReference>
<dbReference type="PROSITE" id="PS50871">
    <property type="entry name" value="C1Q"/>
    <property type="match status" value="1"/>
</dbReference>
<reference evidence="6" key="3">
    <citation type="submission" date="2025-09" db="UniProtKB">
        <authorList>
            <consortium name="Ensembl"/>
        </authorList>
    </citation>
    <scope>IDENTIFICATION</scope>
</reference>
<feature type="signal peptide" evidence="4">
    <location>
        <begin position="1"/>
        <end position="20"/>
    </location>
</feature>
<protein>
    <recommendedName>
        <fullName evidence="5">C1q domain-containing protein</fullName>
    </recommendedName>
</protein>
<dbReference type="GO" id="GO:0005576">
    <property type="term" value="C:extracellular region"/>
    <property type="evidence" value="ECO:0007669"/>
    <property type="project" value="UniProtKB-SubCell"/>
</dbReference>
<feature type="domain" description="C1q" evidence="5">
    <location>
        <begin position="50"/>
        <end position="193"/>
    </location>
</feature>
<dbReference type="Gene3D" id="2.60.120.40">
    <property type="match status" value="1"/>
</dbReference>
<dbReference type="PRINTS" id="PR00007">
    <property type="entry name" value="COMPLEMNTC1Q"/>
</dbReference>
<dbReference type="InterPro" id="IPR001073">
    <property type="entry name" value="C1q_dom"/>
</dbReference>
<evidence type="ECO:0000313" key="7">
    <source>
        <dbReference type="Proteomes" id="UP000265140"/>
    </source>
</evidence>
<dbReference type="RefSeq" id="XP_010887842.2">
    <property type="nucleotide sequence ID" value="XM_010889540.5"/>
</dbReference>
<dbReference type="AlphaFoldDB" id="A0AAY5L0M7"/>
<evidence type="ECO:0000256" key="3">
    <source>
        <dbReference type="ARBA" id="ARBA00022729"/>
    </source>
</evidence>
<dbReference type="Ensembl" id="ENSELUT00000109591.1">
    <property type="protein sequence ID" value="ENSELUP00000094541.1"/>
    <property type="gene ID" value="ENSELUG00000044751.1"/>
</dbReference>
<evidence type="ECO:0000256" key="2">
    <source>
        <dbReference type="ARBA" id="ARBA00022525"/>
    </source>
</evidence>
<dbReference type="Pfam" id="PF00386">
    <property type="entry name" value="C1q"/>
    <property type="match status" value="1"/>
</dbReference>
<comment type="subcellular location">
    <subcellularLocation>
        <location evidence="1">Secreted</location>
    </subcellularLocation>
</comment>
<evidence type="ECO:0000256" key="4">
    <source>
        <dbReference type="SAM" id="SignalP"/>
    </source>
</evidence>
<dbReference type="PANTHER" id="PTHR22923">
    <property type="entry name" value="CEREBELLIN-RELATED"/>
    <property type="match status" value="1"/>
</dbReference>
<dbReference type="GeneTree" id="ENSGT00950000183116"/>
<feature type="chain" id="PRO_5044242685" description="C1q domain-containing protein" evidence="4">
    <location>
        <begin position="21"/>
        <end position="193"/>
    </location>
</feature>
<reference evidence="6" key="2">
    <citation type="submission" date="2025-08" db="UniProtKB">
        <authorList>
            <consortium name="Ensembl"/>
        </authorList>
    </citation>
    <scope>IDENTIFICATION</scope>
</reference>
<dbReference type="KEGG" id="els:105021708"/>
<sequence length="193" mass="21034">MESVWAVLVLLCCYVVRTEAQIELNLGSTSSHSDIYRLLKQLGERVEKLENKPEVAFSASLVVKDGQNNLGPYDSDKDLVFDEVTVNIGGAYDPQTGNFTAPAGGVYHFIFSCYAGTTKKVNVELLKNGVNIAAISETGNPEFSIYHGGSSGVTVELRKGDKVHVVLRNGSSIYVNSRINMFSGHLLFPITDQ</sequence>
<dbReference type="GeneID" id="105021708"/>
<evidence type="ECO:0000259" key="5">
    <source>
        <dbReference type="PROSITE" id="PS50871"/>
    </source>
</evidence>
<dbReference type="SMART" id="SM00110">
    <property type="entry name" value="C1Q"/>
    <property type="match status" value="1"/>
</dbReference>
<evidence type="ECO:0000256" key="1">
    <source>
        <dbReference type="ARBA" id="ARBA00004613"/>
    </source>
</evidence>
<name>A0AAY5L0M7_ESOLU</name>
<evidence type="ECO:0000313" key="6">
    <source>
        <dbReference type="Ensembl" id="ENSELUP00000094541.1"/>
    </source>
</evidence>
<keyword evidence="2" id="KW-0964">Secreted</keyword>
<dbReference type="Proteomes" id="UP000265140">
    <property type="component" value="Chromosome 14"/>
</dbReference>
<reference evidence="6 7" key="1">
    <citation type="submission" date="2020-02" db="EMBL/GenBank/DDBJ databases">
        <title>Esox lucius (northern pike) genome, fEsoLuc1, primary haplotype.</title>
        <authorList>
            <person name="Myers G."/>
            <person name="Karagic N."/>
            <person name="Meyer A."/>
            <person name="Pippel M."/>
            <person name="Reichard M."/>
            <person name="Winkler S."/>
            <person name="Tracey A."/>
            <person name="Sims Y."/>
            <person name="Howe K."/>
            <person name="Rhie A."/>
            <person name="Formenti G."/>
            <person name="Durbin R."/>
            <person name="Fedrigo O."/>
            <person name="Jarvis E.D."/>
        </authorList>
    </citation>
    <scope>NUCLEOTIDE SEQUENCE [LARGE SCALE GENOMIC DNA]</scope>
</reference>
<dbReference type="PANTHER" id="PTHR22923:SF102">
    <property type="entry name" value="CEREBELLIN 13-RELATED"/>
    <property type="match status" value="1"/>
</dbReference>
<organism evidence="6 7">
    <name type="scientific">Esox lucius</name>
    <name type="common">Northern pike</name>
    <dbReference type="NCBI Taxonomy" id="8010"/>
    <lineage>
        <taxon>Eukaryota</taxon>
        <taxon>Metazoa</taxon>
        <taxon>Chordata</taxon>
        <taxon>Craniata</taxon>
        <taxon>Vertebrata</taxon>
        <taxon>Euteleostomi</taxon>
        <taxon>Actinopterygii</taxon>
        <taxon>Neopterygii</taxon>
        <taxon>Teleostei</taxon>
        <taxon>Protacanthopterygii</taxon>
        <taxon>Esociformes</taxon>
        <taxon>Esocidae</taxon>
        <taxon>Esox</taxon>
    </lineage>
</organism>
<dbReference type="InterPro" id="IPR008983">
    <property type="entry name" value="Tumour_necrosis_fac-like_dom"/>
</dbReference>